<evidence type="ECO:0000256" key="1">
    <source>
        <dbReference type="ARBA" id="ARBA00006814"/>
    </source>
</evidence>
<evidence type="ECO:0000256" key="3">
    <source>
        <dbReference type="ARBA" id="ARBA00022750"/>
    </source>
</evidence>
<evidence type="ECO:0000256" key="2">
    <source>
        <dbReference type="ARBA" id="ARBA00022670"/>
    </source>
</evidence>
<proteinExistence type="inferred from homology"/>
<evidence type="ECO:0000313" key="5">
    <source>
        <dbReference type="EMBL" id="KUL23517.1"/>
    </source>
</evidence>
<keyword evidence="2" id="KW-0645">Protease</keyword>
<dbReference type="NCBIfam" id="TIGR00072">
    <property type="entry name" value="hydrog_prot"/>
    <property type="match status" value="1"/>
</dbReference>
<comment type="caution">
    <text evidence="5">The sequence shown here is derived from an EMBL/GenBank/DDBJ whole genome shotgun (WGS) entry which is preliminary data.</text>
</comment>
<comment type="similarity">
    <text evidence="1">Belongs to the peptidase A31 family.</text>
</comment>
<evidence type="ECO:0000313" key="6">
    <source>
        <dbReference type="Proteomes" id="UP000053244"/>
    </source>
</evidence>
<evidence type="ECO:0000256" key="4">
    <source>
        <dbReference type="ARBA" id="ARBA00022801"/>
    </source>
</evidence>
<keyword evidence="4" id="KW-0378">Hydrolase</keyword>
<reference evidence="5 6" key="1">
    <citation type="submission" date="2015-10" db="EMBL/GenBank/DDBJ databases">
        <authorList>
            <person name="Gilbert D.G."/>
        </authorList>
    </citation>
    <scope>NUCLEOTIDE SEQUENCE [LARGE SCALE GENOMIC DNA]</scope>
    <source>
        <strain evidence="5 6">NRRL B-16712</strain>
    </source>
</reference>
<dbReference type="EMBL" id="LLZH01000331">
    <property type="protein sequence ID" value="KUL23517.1"/>
    <property type="molecule type" value="Genomic_DNA"/>
</dbReference>
<dbReference type="GO" id="GO:0016485">
    <property type="term" value="P:protein processing"/>
    <property type="evidence" value="ECO:0007669"/>
    <property type="project" value="TreeGrafter"/>
</dbReference>
<protein>
    <recommendedName>
        <fullName evidence="7">Peptidase M52</fullName>
    </recommendedName>
</protein>
<dbReference type="InterPro" id="IPR000671">
    <property type="entry name" value="Peptidase_A31"/>
</dbReference>
<dbReference type="GO" id="GO:0008047">
    <property type="term" value="F:enzyme activator activity"/>
    <property type="evidence" value="ECO:0007669"/>
    <property type="project" value="InterPro"/>
</dbReference>
<name>A0A124G7R6_9ACTN</name>
<dbReference type="CDD" id="cd00518">
    <property type="entry name" value="H2MP"/>
    <property type="match status" value="1"/>
</dbReference>
<accession>A0A124G7R6</accession>
<sequence>MDGRRVVIGLGNEYRRDDAFGLRVLGELADRQAYDSRLRGVDLRISDGEPTRLLDAWAGAGLAVVIDVADAGGRRPGEWTERDLPDGAELSGAAAASGHAIGLGTTLALGRALGRLPDRLVALVTFADQFGFGTELSVPVAAAVQPVVDRVCALVGTR</sequence>
<keyword evidence="6" id="KW-1185">Reference proteome</keyword>
<dbReference type="GO" id="GO:0004190">
    <property type="term" value="F:aspartic-type endopeptidase activity"/>
    <property type="evidence" value="ECO:0007669"/>
    <property type="project" value="UniProtKB-KW"/>
</dbReference>
<dbReference type="PANTHER" id="PTHR30302:SF1">
    <property type="entry name" value="HYDROGENASE 2 MATURATION PROTEASE"/>
    <property type="match status" value="1"/>
</dbReference>
<dbReference type="AlphaFoldDB" id="A0A124G7R6"/>
<organism evidence="5 6">
    <name type="scientific">Actinoplanes awajinensis subsp. mycoplanecinus</name>
    <dbReference type="NCBI Taxonomy" id="135947"/>
    <lineage>
        <taxon>Bacteria</taxon>
        <taxon>Bacillati</taxon>
        <taxon>Actinomycetota</taxon>
        <taxon>Actinomycetes</taxon>
        <taxon>Micromonosporales</taxon>
        <taxon>Micromonosporaceae</taxon>
        <taxon>Actinoplanes</taxon>
    </lineage>
</organism>
<dbReference type="SUPFAM" id="SSF53163">
    <property type="entry name" value="HybD-like"/>
    <property type="match status" value="1"/>
</dbReference>
<gene>
    <name evidence="5" type="ORF">ADL15_45935</name>
</gene>
<dbReference type="InterPro" id="IPR023430">
    <property type="entry name" value="Pept_HybD-like_dom_sf"/>
</dbReference>
<dbReference type="Gene3D" id="3.40.50.1450">
    <property type="entry name" value="HybD-like"/>
    <property type="match status" value="1"/>
</dbReference>
<evidence type="ECO:0008006" key="7">
    <source>
        <dbReference type="Google" id="ProtNLM"/>
    </source>
</evidence>
<keyword evidence="3" id="KW-0064">Aspartyl protease</keyword>
<dbReference type="Pfam" id="PF01750">
    <property type="entry name" value="HycI"/>
    <property type="match status" value="1"/>
</dbReference>
<dbReference type="Proteomes" id="UP000053244">
    <property type="component" value="Unassembled WGS sequence"/>
</dbReference>
<dbReference type="PANTHER" id="PTHR30302">
    <property type="entry name" value="HYDROGENASE 1 MATURATION PROTEASE"/>
    <property type="match status" value="1"/>
</dbReference>
<dbReference type="RefSeq" id="WP_067706155.1">
    <property type="nucleotide sequence ID" value="NZ_LLZH01000331.1"/>
</dbReference>